<dbReference type="EMBL" id="JAPJZH010000016">
    <property type="protein sequence ID" value="MDA4847880.1"/>
    <property type="molecule type" value="Genomic_DNA"/>
</dbReference>
<evidence type="ECO:0000256" key="1">
    <source>
        <dbReference type="SAM" id="Coils"/>
    </source>
</evidence>
<organism evidence="3 4">
    <name type="scientific">Hoeflea poritis</name>
    <dbReference type="NCBI Taxonomy" id="2993659"/>
    <lineage>
        <taxon>Bacteria</taxon>
        <taxon>Pseudomonadati</taxon>
        <taxon>Pseudomonadota</taxon>
        <taxon>Alphaproteobacteria</taxon>
        <taxon>Hyphomicrobiales</taxon>
        <taxon>Rhizobiaceae</taxon>
        <taxon>Hoeflea</taxon>
    </lineage>
</organism>
<feature type="compositionally biased region" description="Basic and acidic residues" evidence="2">
    <location>
        <begin position="353"/>
        <end position="362"/>
    </location>
</feature>
<feature type="region of interest" description="Disordered" evidence="2">
    <location>
        <begin position="329"/>
        <end position="362"/>
    </location>
</feature>
<feature type="region of interest" description="Disordered" evidence="2">
    <location>
        <begin position="664"/>
        <end position="689"/>
    </location>
</feature>
<sequence>MIEFLLIFALGFLAAAILAMLITPTIYGRVVKLTEKRIEATVPLSLAEIKGKADQMRAGFASESAKLSTQLRHAQDQLAQSNVRSDKLQSDLATLAGDKQLADQKIEELVNHAGEMRSDTRKKEQLIDKLSETVREFERMKKMDNSEIARLHNDLITISTEVESMRIDLAASHTETVNLRSQIDQVSIERDQLLNDIQTIADAAQTMEQNLQQEQENHNQARIDLAAVQTSLADRDAQLQETLDLLELQKQQLDGEIRTLEGQLSVAADAANEQDRVLHQERQEHETTRIELAAAQSTIADRDSQLIQADDAMRDQARDFGKRIEVQNKEKSRLESDLATAHDKSDSLQNDLQQEKKSHKETRIELSAGQSLLNDRNRQLAETNELVERHVQELREASEANRVSLQELRKAQRRIDALEGRVENTKAALEKSKSMERQAREKISELKSEARDLHKTFKAVTSQADELERRLGLEQEQSTRIAESLKTKEQELASRGKQLEEALGNASRRESQLELVRAEQQDKDRAREHAEKRELELIDQINLLKTELKQSHATSRQFKEQLNKMRKDVKQLHKGAEVGGNGAAMSAQEIHPKNGEAVERNGAVNGRVENLKQRHAELIDKIKEASDPNADSGVREEIAEIAAAVVGISGQREGEASPIHRIISDAPASANAPSGRVSLASRAKSELEN</sequence>
<keyword evidence="4" id="KW-1185">Reference proteome</keyword>
<gene>
    <name evidence="3" type="ORF">OOZ53_21160</name>
</gene>
<proteinExistence type="predicted"/>
<feature type="coiled-coil region" evidence="1">
    <location>
        <begin position="190"/>
        <end position="263"/>
    </location>
</feature>
<reference evidence="3" key="1">
    <citation type="submission" date="2022-11" db="EMBL/GenBank/DDBJ databases">
        <title>Hoeflea poritis sp. nov., isolated from scleractinian coral Porites lutea.</title>
        <authorList>
            <person name="Zhang G."/>
            <person name="Wei Q."/>
            <person name="Cai L."/>
        </authorList>
    </citation>
    <scope>NUCLEOTIDE SEQUENCE</scope>
    <source>
        <strain evidence="3">E7-10</strain>
    </source>
</reference>
<dbReference type="RefSeq" id="WP_271091721.1">
    <property type="nucleotide sequence ID" value="NZ_JAPJZH010000016.1"/>
</dbReference>
<feature type="compositionally biased region" description="Basic and acidic residues" evidence="2">
    <location>
        <begin position="329"/>
        <end position="346"/>
    </location>
</feature>
<evidence type="ECO:0008006" key="5">
    <source>
        <dbReference type="Google" id="ProtNLM"/>
    </source>
</evidence>
<accession>A0ABT4VT43</accession>
<evidence type="ECO:0000313" key="3">
    <source>
        <dbReference type="EMBL" id="MDA4847880.1"/>
    </source>
</evidence>
<evidence type="ECO:0000256" key="2">
    <source>
        <dbReference type="SAM" id="MobiDB-lite"/>
    </source>
</evidence>
<evidence type="ECO:0000313" key="4">
    <source>
        <dbReference type="Proteomes" id="UP001148313"/>
    </source>
</evidence>
<name>A0ABT4VT43_9HYPH</name>
<protein>
    <recommendedName>
        <fullName evidence="5">Chromosome segregation protein</fullName>
    </recommendedName>
</protein>
<comment type="caution">
    <text evidence="3">The sequence shown here is derived from an EMBL/GenBank/DDBJ whole genome shotgun (WGS) entry which is preliminary data.</text>
</comment>
<dbReference type="Proteomes" id="UP001148313">
    <property type="component" value="Unassembled WGS sequence"/>
</dbReference>
<keyword evidence="1" id="KW-0175">Coiled coil</keyword>